<reference evidence="1" key="1">
    <citation type="submission" date="2024-07" db="EMBL/GenBank/DDBJ databases">
        <title>A survey of Mimosa microsymbionts across Brazilian biomes reveals a high diversity of Paraburkholderia nodulating endemic species, but also that Cupriavidus is common as a symbiont of widespread species.</title>
        <authorList>
            <person name="Rouws L."/>
            <person name="Barauna A."/>
            <person name="Beukes C."/>
            <person name="Rouws J.R.C."/>
            <person name="De Faria S.M."/>
            <person name="Gross E."/>
            <person name="Bueno Dos Reis Junior F."/>
            <person name="Simon M.F."/>
            <person name="Maluk M."/>
            <person name="Odee D.W."/>
            <person name="Kenicer G."/>
            <person name="Young J.P.W."/>
            <person name="Reis V.M."/>
            <person name="Zilli J."/>
            <person name="James E.K."/>
        </authorList>
    </citation>
    <scope>NUCLEOTIDE SEQUENCE</scope>
    <source>
        <strain evidence="1">EG181B</strain>
    </source>
</reference>
<organism evidence="1 2">
    <name type="scientific">Paraburkholderia phymatum</name>
    <dbReference type="NCBI Taxonomy" id="148447"/>
    <lineage>
        <taxon>Bacteria</taxon>
        <taxon>Pseudomonadati</taxon>
        <taxon>Pseudomonadota</taxon>
        <taxon>Betaproteobacteria</taxon>
        <taxon>Burkholderiales</taxon>
        <taxon>Burkholderiaceae</taxon>
        <taxon>Paraburkholderia</taxon>
    </lineage>
</organism>
<sequence length="75" mass="8381">MDESEAFEADAQASEVVKPDDKQTAGLNPIDEQDLLTAIRRQAQAPKNRHNDGKPTSRNPTLSDVRHSERLENNL</sequence>
<comment type="caution">
    <text evidence="1">The sequence shown here is derived from an EMBL/GenBank/DDBJ whole genome shotgun (WGS) entry which is preliminary data.</text>
</comment>
<proteinExistence type="predicted"/>
<dbReference type="EMBL" id="JBFRCH010000036">
    <property type="protein sequence ID" value="MEX3936669.1"/>
    <property type="molecule type" value="Genomic_DNA"/>
</dbReference>
<gene>
    <name evidence="1" type="ORF">AB4Y32_33690</name>
</gene>
<evidence type="ECO:0000313" key="2">
    <source>
        <dbReference type="Proteomes" id="UP001558850"/>
    </source>
</evidence>
<accession>A0ACC6UAL7</accession>
<keyword evidence="2" id="KW-1185">Reference proteome</keyword>
<name>A0ACC6UAL7_9BURK</name>
<evidence type="ECO:0000313" key="1">
    <source>
        <dbReference type="EMBL" id="MEX3936669.1"/>
    </source>
</evidence>
<protein>
    <submittedName>
        <fullName evidence="1">Uncharacterized protein</fullName>
    </submittedName>
</protein>
<dbReference type="Proteomes" id="UP001558850">
    <property type="component" value="Unassembled WGS sequence"/>
</dbReference>